<dbReference type="Gene3D" id="1.10.10.10">
    <property type="entry name" value="Winged helix-like DNA-binding domain superfamily/Winged helix DNA-binding domain"/>
    <property type="match status" value="1"/>
</dbReference>
<dbReference type="PANTHER" id="PTHR46577:SF1">
    <property type="entry name" value="HTH-TYPE TRANSCRIPTIONAL REGULATORY PROTEIN GABR"/>
    <property type="match status" value="1"/>
</dbReference>
<evidence type="ECO:0000313" key="8">
    <source>
        <dbReference type="EMBL" id="MBC4014769.1"/>
    </source>
</evidence>
<evidence type="ECO:0000256" key="4">
    <source>
        <dbReference type="ARBA" id="ARBA00023125"/>
    </source>
</evidence>
<dbReference type="Pfam" id="PF00155">
    <property type="entry name" value="Aminotran_1_2"/>
    <property type="match status" value="1"/>
</dbReference>
<dbReference type="InterPro" id="IPR015424">
    <property type="entry name" value="PyrdxlP-dep_Trfase"/>
</dbReference>
<keyword evidence="5" id="KW-0804">Transcription</keyword>
<dbReference type="PROSITE" id="PS50949">
    <property type="entry name" value="HTH_GNTR"/>
    <property type="match status" value="1"/>
</dbReference>
<dbReference type="InterPro" id="IPR036388">
    <property type="entry name" value="WH-like_DNA-bd_sf"/>
</dbReference>
<dbReference type="GO" id="GO:0003677">
    <property type="term" value="F:DNA binding"/>
    <property type="evidence" value="ECO:0007669"/>
    <property type="project" value="UniProtKB-KW"/>
</dbReference>
<evidence type="ECO:0000313" key="9">
    <source>
        <dbReference type="Proteomes" id="UP000600101"/>
    </source>
</evidence>
<reference evidence="8" key="1">
    <citation type="submission" date="2020-08" db="EMBL/GenBank/DDBJ databases">
        <authorList>
            <person name="Hu Y."/>
            <person name="Nguyen S.V."/>
            <person name="Li F."/>
            <person name="Fanning S."/>
        </authorList>
    </citation>
    <scope>NUCLEOTIDE SEQUENCE</scope>
    <source>
        <strain evidence="8">SYSU D8009</strain>
    </source>
</reference>
<dbReference type="InterPro" id="IPR036390">
    <property type="entry name" value="WH_DNA-bd_sf"/>
</dbReference>
<accession>A0A9X0UC43</accession>
<name>A0A9X0UC43_9PROT</name>
<evidence type="ECO:0000256" key="3">
    <source>
        <dbReference type="ARBA" id="ARBA00023015"/>
    </source>
</evidence>
<sequence>MKPSPQGQGWIPRIAGASGPIYLAIADAIGAAITAGVLRPGERLPTHRALADALGVDLTTITRAYAEARRRGLLQATVGRGTFVRGGQAPAPQPRPEESGGPVDLGMNMPPQPTDPPLRDLLQRGMSALLARADAAAILTYRTGAAAPEERAAGAAWLRPTLGEVEPARVLVCPGAQPALLAVLGTLVARGDVVLTDAFTYPGIRTATAQLGIRLAGVAADAEGMSPDAVEAACRATGAKALYCIPTIQNPTTVTMPLARRRAIAEVARRHGLRIVEDDAYGLLPAAPLPAIASLAPDLTFHIATMSKVLTPALRVAYLVAPDAGCAVRLSGALRANVLMASPLLTGLMTAWVQDGTAGAVLAAIRRECAARQRIAREILPRGSFEAHPEGLHLWLHLPARWDRLHFAAHLRRRGGLAVVPSDAFAVGTAMAGAPAGKVRVSLGAASGQEGLRTALRLVAEALREETPTPFSEVV</sequence>
<dbReference type="GO" id="GO:0003700">
    <property type="term" value="F:DNA-binding transcription factor activity"/>
    <property type="evidence" value="ECO:0007669"/>
    <property type="project" value="InterPro"/>
</dbReference>
<dbReference type="AlphaFoldDB" id="A0A9X0UC43"/>
<feature type="region of interest" description="Disordered" evidence="6">
    <location>
        <begin position="83"/>
        <end position="103"/>
    </location>
</feature>
<dbReference type="GO" id="GO:0030170">
    <property type="term" value="F:pyridoxal phosphate binding"/>
    <property type="evidence" value="ECO:0007669"/>
    <property type="project" value="InterPro"/>
</dbReference>
<keyword evidence="2" id="KW-0663">Pyridoxal phosphate</keyword>
<dbReference type="Pfam" id="PF00392">
    <property type="entry name" value="GntR"/>
    <property type="match status" value="1"/>
</dbReference>
<comment type="caution">
    <text evidence="8">The sequence shown here is derived from an EMBL/GenBank/DDBJ whole genome shotgun (WGS) entry which is preliminary data.</text>
</comment>
<dbReference type="EMBL" id="JACOMF010000004">
    <property type="protein sequence ID" value="MBC4014769.1"/>
    <property type="molecule type" value="Genomic_DNA"/>
</dbReference>
<dbReference type="Gene3D" id="3.40.640.10">
    <property type="entry name" value="Type I PLP-dependent aspartate aminotransferase-like (Major domain)"/>
    <property type="match status" value="1"/>
</dbReference>
<proteinExistence type="inferred from homology"/>
<dbReference type="SUPFAM" id="SSF53383">
    <property type="entry name" value="PLP-dependent transferases"/>
    <property type="match status" value="1"/>
</dbReference>
<dbReference type="SMART" id="SM00345">
    <property type="entry name" value="HTH_GNTR"/>
    <property type="match status" value="1"/>
</dbReference>
<evidence type="ECO:0000256" key="1">
    <source>
        <dbReference type="ARBA" id="ARBA00005384"/>
    </source>
</evidence>
<keyword evidence="4" id="KW-0238">DNA-binding</keyword>
<keyword evidence="3" id="KW-0805">Transcription regulation</keyword>
<dbReference type="CDD" id="cd07377">
    <property type="entry name" value="WHTH_GntR"/>
    <property type="match status" value="1"/>
</dbReference>
<dbReference type="PANTHER" id="PTHR46577">
    <property type="entry name" value="HTH-TYPE TRANSCRIPTIONAL REGULATORY PROTEIN GABR"/>
    <property type="match status" value="1"/>
</dbReference>
<keyword evidence="8" id="KW-0032">Aminotransferase</keyword>
<dbReference type="RefSeq" id="WP_186769535.1">
    <property type="nucleotide sequence ID" value="NZ_JACOMF010000004.1"/>
</dbReference>
<evidence type="ECO:0000256" key="6">
    <source>
        <dbReference type="SAM" id="MobiDB-lite"/>
    </source>
</evidence>
<dbReference type="Proteomes" id="UP000600101">
    <property type="component" value="Unassembled WGS sequence"/>
</dbReference>
<feature type="domain" description="HTH gntR-type" evidence="7">
    <location>
        <begin position="19"/>
        <end position="87"/>
    </location>
</feature>
<dbReference type="GO" id="GO:0008483">
    <property type="term" value="F:transaminase activity"/>
    <property type="evidence" value="ECO:0007669"/>
    <property type="project" value="UniProtKB-KW"/>
</dbReference>
<evidence type="ECO:0000256" key="5">
    <source>
        <dbReference type="ARBA" id="ARBA00023163"/>
    </source>
</evidence>
<organism evidence="8 9">
    <name type="scientific">Siccirubricoccus deserti</name>
    <dbReference type="NCBI Taxonomy" id="2013562"/>
    <lineage>
        <taxon>Bacteria</taxon>
        <taxon>Pseudomonadati</taxon>
        <taxon>Pseudomonadota</taxon>
        <taxon>Alphaproteobacteria</taxon>
        <taxon>Acetobacterales</taxon>
        <taxon>Roseomonadaceae</taxon>
        <taxon>Siccirubricoccus</taxon>
    </lineage>
</organism>
<evidence type="ECO:0000256" key="2">
    <source>
        <dbReference type="ARBA" id="ARBA00022898"/>
    </source>
</evidence>
<keyword evidence="8" id="KW-0808">Transferase</keyword>
<dbReference type="InterPro" id="IPR004839">
    <property type="entry name" value="Aminotransferase_I/II_large"/>
</dbReference>
<dbReference type="InterPro" id="IPR051446">
    <property type="entry name" value="HTH_trans_reg/aminotransferase"/>
</dbReference>
<dbReference type="InterPro" id="IPR000524">
    <property type="entry name" value="Tscrpt_reg_HTH_GntR"/>
</dbReference>
<keyword evidence="9" id="KW-1185">Reference proteome</keyword>
<gene>
    <name evidence="8" type="ORF">H7965_05475</name>
</gene>
<evidence type="ECO:0000259" key="7">
    <source>
        <dbReference type="PROSITE" id="PS50949"/>
    </source>
</evidence>
<dbReference type="InterPro" id="IPR015421">
    <property type="entry name" value="PyrdxlP-dep_Trfase_major"/>
</dbReference>
<dbReference type="SUPFAM" id="SSF46785">
    <property type="entry name" value="Winged helix' DNA-binding domain"/>
    <property type="match status" value="1"/>
</dbReference>
<comment type="similarity">
    <text evidence="1">In the C-terminal section; belongs to the class-I pyridoxal-phosphate-dependent aminotransferase family.</text>
</comment>
<dbReference type="CDD" id="cd00609">
    <property type="entry name" value="AAT_like"/>
    <property type="match status" value="1"/>
</dbReference>
<protein>
    <submittedName>
        <fullName evidence="8">PLP-dependent aminotransferase family protein</fullName>
    </submittedName>
</protein>